<comment type="subcellular location">
    <subcellularLocation>
        <location evidence="1">Cell envelope</location>
    </subcellularLocation>
</comment>
<dbReference type="Proteomes" id="UP000051576">
    <property type="component" value="Unassembled WGS sequence"/>
</dbReference>
<dbReference type="GO" id="GO:0015833">
    <property type="term" value="P:peptide transport"/>
    <property type="evidence" value="ECO:0007669"/>
    <property type="project" value="UniProtKB-KW"/>
</dbReference>
<dbReference type="PANTHER" id="PTHR30290">
    <property type="entry name" value="PERIPLASMIC BINDING COMPONENT OF ABC TRANSPORTER"/>
    <property type="match status" value="1"/>
</dbReference>
<keyword evidence="5" id="KW-0653">Protein transport</keyword>
<dbReference type="CDD" id="cd08504">
    <property type="entry name" value="PBP2_OppA"/>
    <property type="match status" value="1"/>
</dbReference>
<keyword evidence="3" id="KW-0813">Transport</keyword>
<dbReference type="PATRIC" id="fig|1133569.4.peg.1672"/>
<evidence type="ECO:0000313" key="9">
    <source>
        <dbReference type="Proteomes" id="UP000051576"/>
    </source>
</evidence>
<comment type="caution">
    <text evidence="8">The sequence shown here is derived from an EMBL/GenBank/DDBJ whole genome shotgun (WGS) entry which is preliminary data.</text>
</comment>
<evidence type="ECO:0000256" key="1">
    <source>
        <dbReference type="ARBA" id="ARBA00004196"/>
    </source>
</evidence>
<dbReference type="Gene3D" id="3.40.190.10">
    <property type="entry name" value="Periplasmic binding protein-like II"/>
    <property type="match status" value="1"/>
</dbReference>
<dbReference type="SUPFAM" id="SSF53850">
    <property type="entry name" value="Periplasmic binding protein-like II"/>
    <property type="match status" value="1"/>
</dbReference>
<dbReference type="GO" id="GO:1904680">
    <property type="term" value="F:peptide transmembrane transporter activity"/>
    <property type="evidence" value="ECO:0007669"/>
    <property type="project" value="TreeGrafter"/>
</dbReference>
<dbReference type="FunFam" id="3.90.76.10:FF:000001">
    <property type="entry name" value="Oligopeptide ABC transporter substrate-binding protein"/>
    <property type="match status" value="1"/>
</dbReference>
<evidence type="ECO:0000256" key="2">
    <source>
        <dbReference type="ARBA" id="ARBA00005695"/>
    </source>
</evidence>
<reference evidence="8 9" key="1">
    <citation type="journal article" date="2015" name="Genome Announc.">
        <title>Expanding the biotechnology potential of lactobacilli through comparative genomics of 213 strains and associated genera.</title>
        <authorList>
            <person name="Sun Z."/>
            <person name="Harris H.M."/>
            <person name="McCann A."/>
            <person name="Guo C."/>
            <person name="Argimon S."/>
            <person name="Zhang W."/>
            <person name="Yang X."/>
            <person name="Jeffery I.B."/>
            <person name="Cooney J.C."/>
            <person name="Kagawa T.F."/>
            <person name="Liu W."/>
            <person name="Song Y."/>
            <person name="Salvetti E."/>
            <person name="Wrobel A."/>
            <person name="Rasinkangas P."/>
            <person name="Parkhill J."/>
            <person name="Rea M.C."/>
            <person name="O'Sullivan O."/>
            <person name="Ritari J."/>
            <person name="Douillard F.P."/>
            <person name="Paul Ross R."/>
            <person name="Yang R."/>
            <person name="Briner A.E."/>
            <person name="Felis G.E."/>
            <person name="de Vos W.M."/>
            <person name="Barrangou R."/>
            <person name="Klaenhammer T.R."/>
            <person name="Caufield P.W."/>
            <person name="Cui Y."/>
            <person name="Zhang H."/>
            <person name="O'Toole P.W."/>
        </authorList>
    </citation>
    <scope>NUCLEOTIDE SEQUENCE [LARGE SCALE GENOMIC DNA]</scope>
    <source>
        <strain evidence="8 9">DSM 20605</strain>
    </source>
</reference>
<organism evidence="8 9">
    <name type="scientific">Liquorilactobacillus vini DSM 20605</name>
    <dbReference type="NCBI Taxonomy" id="1133569"/>
    <lineage>
        <taxon>Bacteria</taxon>
        <taxon>Bacillati</taxon>
        <taxon>Bacillota</taxon>
        <taxon>Bacilli</taxon>
        <taxon>Lactobacillales</taxon>
        <taxon>Lactobacillaceae</taxon>
        <taxon>Liquorilactobacillus</taxon>
    </lineage>
</organism>
<evidence type="ECO:0000256" key="6">
    <source>
        <dbReference type="SAM" id="SignalP"/>
    </source>
</evidence>
<dbReference type="Gene3D" id="3.90.76.10">
    <property type="entry name" value="Dipeptide-binding Protein, Domain 1"/>
    <property type="match status" value="1"/>
</dbReference>
<dbReference type="STRING" id="1133569.FD21_GL001527"/>
<dbReference type="EMBL" id="AYYX01000048">
    <property type="protein sequence ID" value="KRM86405.1"/>
    <property type="molecule type" value="Genomic_DNA"/>
</dbReference>
<name>A0A0R2C5H0_9LACO</name>
<feature type="chain" id="PRO_5006415594" evidence="6">
    <location>
        <begin position="32"/>
        <end position="291"/>
    </location>
</feature>
<evidence type="ECO:0000313" key="8">
    <source>
        <dbReference type="EMBL" id="KRM86405.1"/>
    </source>
</evidence>
<evidence type="ECO:0000256" key="3">
    <source>
        <dbReference type="ARBA" id="ARBA00022448"/>
    </source>
</evidence>
<accession>A0A0R2C5H0</accession>
<dbReference type="InterPro" id="IPR000914">
    <property type="entry name" value="SBP_5_dom"/>
</dbReference>
<feature type="signal peptide" evidence="6">
    <location>
        <begin position="1"/>
        <end position="31"/>
    </location>
</feature>
<dbReference type="GO" id="GO:0030313">
    <property type="term" value="C:cell envelope"/>
    <property type="evidence" value="ECO:0007669"/>
    <property type="project" value="UniProtKB-SubCell"/>
</dbReference>
<dbReference type="Pfam" id="PF00496">
    <property type="entry name" value="SBP_bac_5"/>
    <property type="match status" value="1"/>
</dbReference>
<keyword evidence="4 6" id="KW-0732">Signal</keyword>
<dbReference type="PROSITE" id="PS51257">
    <property type="entry name" value="PROKAR_LIPOPROTEIN"/>
    <property type="match status" value="1"/>
</dbReference>
<keyword evidence="5" id="KW-0571">Peptide transport</keyword>
<dbReference type="RefSeq" id="WP_056970678.1">
    <property type="nucleotide sequence ID" value="NZ_AYYX01000048.1"/>
</dbReference>
<keyword evidence="9" id="KW-1185">Reference proteome</keyword>
<dbReference type="AlphaFoldDB" id="A0A0R2C5H0"/>
<sequence>MNTKLHKTAFINSLIVTLALLLGACSNSSKSSTASVKKDLNWMQTSEITTLDPSLPMDTASESQIVDSNEGLFRYGSHSKLEKALVKSEKISRDGLTRTYILRKSKWSNGQPLTAQDFVYGWKRTVNPKTGSQYGYLFSGIKNADAIVNGKRSSQTLGVKAVGKHKLVVSFKKRVPYFDQLLTKTYFFPENKAAVKKYGSKYGTSSKYVLSNGPYKIENWNSGENTWKLVKNKNYWDAQDVKTQIVNMSVQKTTSTSYDLYQAKKLDATNLDSNQAKNLENNSAFHLFSPD</sequence>
<feature type="domain" description="Solute-binding protein family 5" evidence="7">
    <location>
        <begin position="81"/>
        <end position="284"/>
    </location>
</feature>
<comment type="similarity">
    <text evidence="2">Belongs to the bacterial solute-binding protein 5 family.</text>
</comment>
<evidence type="ECO:0000259" key="7">
    <source>
        <dbReference type="Pfam" id="PF00496"/>
    </source>
</evidence>
<proteinExistence type="inferred from homology"/>
<evidence type="ECO:0000256" key="4">
    <source>
        <dbReference type="ARBA" id="ARBA00022729"/>
    </source>
</evidence>
<gene>
    <name evidence="8" type="ORF">FD21_GL001527</name>
</gene>
<dbReference type="InterPro" id="IPR039424">
    <property type="entry name" value="SBP_5"/>
</dbReference>
<evidence type="ECO:0000256" key="5">
    <source>
        <dbReference type="ARBA" id="ARBA00022856"/>
    </source>
</evidence>
<dbReference type="PANTHER" id="PTHR30290:SF10">
    <property type="entry name" value="PERIPLASMIC OLIGOPEPTIDE-BINDING PROTEIN-RELATED"/>
    <property type="match status" value="1"/>
</dbReference>
<protein>
    <submittedName>
        <fullName evidence="8">Oligopeptide abc superfamily atp binding cassette transporter, binding protein</fullName>
    </submittedName>
</protein>